<keyword evidence="2" id="KW-0560">Oxidoreductase</keyword>
<comment type="caution">
    <text evidence="3">The sequence shown here is derived from an EMBL/GenBank/DDBJ whole genome shotgun (WGS) entry which is preliminary data.</text>
</comment>
<evidence type="ECO:0000313" key="3">
    <source>
        <dbReference type="EMBL" id="MDN5216819.1"/>
    </source>
</evidence>
<gene>
    <name evidence="3" type="ORF">QQ020_32410</name>
</gene>
<comment type="similarity">
    <text evidence="1">Belongs to the short-chain dehydrogenases/reductases (SDR) family.</text>
</comment>
<dbReference type="PANTHER" id="PTHR44196:SF1">
    <property type="entry name" value="DEHYDROGENASE_REDUCTASE SDR FAMILY MEMBER 7B"/>
    <property type="match status" value="1"/>
</dbReference>
<dbReference type="EMBL" id="JAUJEB010000011">
    <property type="protein sequence ID" value="MDN5216819.1"/>
    <property type="molecule type" value="Genomic_DNA"/>
</dbReference>
<proteinExistence type="inferred from homology"/>
<dbReference type="PANTHER" id="PTHR44196">
    <property type="entry name" value="DEHYDROGENASE/REDUCTASE SDR FAMILY MEMBER 7B"/>
    <property type="match status" value="1"/>
</dbReference>
<keyword evidence="4" id="KW-1185">Reference proteome</keyword>
<accession>A0ABT8LG96</accession>
<evidence type="ECO:0000313" key="4">
    <source>
        <dbReference type="Proteomes" id="UP001172083"/>
    </source>
</evidence>
<organism evidence="3 4">
    <name type="scientific">Agaribacillus aureus</name>
    <dbReference type="NCBI Taxonomy" id="3051825"/>
    <lineage>
        <taxon>Bacteria</taxon>
        <taxon>Pseudomonadati</taxon>
        <taxon>Bacteroidota</taxon>
        <taxon>Cytophagia</taxon>
        <taxon>Cytophagales</taxon>
        <taxon>Splendidivirgaceae</taxon>
        <taxon>Agaribacillus</taxon>
    </lineage>
</organism>
<dbReference type="Gene3D" id="3.40.50.720">
    <property type="entry name" value="NAD(P)-binding Rossmann-like Domain"/>
    <property type="match status" value="1"/>
</dbReference>
<dbReference type="CDD" id="cd05233">
    <property type="entry name" value="SDR_c"/>
    <property type="match status" value="1"/>
</dbReference>
<evidence type="ECO:0000256" key="2">
    <source>
        <dbReference type="ARBA" id="ARBA00023002"/>
    </source>
</evidence>
<dbReference type="InterPro" id="IPR036291">
    <property type="entry name" value="NAD(P)-bd_dom_sf"/>
</dbReference>
<dbReference type="Pfam" id="PF00106">
    <property type="entry name" value="adh_short"/>
    <property type="match status" value="1"/>
</dbReference>
<protein>
    <submittedName>
        <fullName evidence="3">SDR family NAD(P)-dependent oxidoreductase</fullName>
    </submittedName>
</protein>
<dbReference type="SUPFAM" id="SSF51735">
    <property type="entry name" value="NAD(P)-binding Rossmann-fold domains"/>
    <property type="match status" value="1"/>
</dbReference>
<name>A0ABT8LG96_9BACT</name>
<dbReference type="Proteomes" id="UP001172083">
    <property type="component" value="Unassembled WGS sequence"/>
</dbReference>
<sequence length="69" mass="7234">MEPTFQNKTVLITGGSSGIGRGAALSFAGRGANVVLASRNAAANRELMEEIKSHAGVATYVKTDVTQRR</sequence>
<dbReference type="RefSeq" id="WP_346762156.1">
    <property type="nucleotide sequence ID" value="NZ_JAUJEB010000011.1"/>
</dbReference>
<dbReference type="InterPro" id="IPR002347">
    <property type="entry name" value="SDR_fam"/>
</dbReference>
<reference evidence="3" key="1">
    <citation type="submission" date="2023-06" db="EMBL/GenBank/DDBJ databases">
        <title>Genomic of Agaribacillus aureum.</title>
        <authorList>
            <person name="Wang G."/>
        </authorList>
    </citation>
    <scope>NUCLEOTIDE SEQUENCE</scope>
    <source>
        <strain evidence="3">BMA12</strain>
    </source>
</reference>
<evidence type="ECO:0000256" key="1">
    <source>
        <dbReference type="ARBA" id="ARBA00006484"/>
    </source>
</evidence>